<reference evidence="2" key="1">
    <citation type="journal article" date="2015" name="Nature">
        <title>Complex archaea that bridge the gap between prokaryotes and eukaryotes.</title>
        <authorList>
            <person name="Spang A."/>
            <person name="Saw J.H."/>
            <person name="Jorgensen S.L."/>
            <person name="Zaremba-Niedzwiedzka K."/>
            <person name="Martijn J."/>
            <person name="Lind A.E."/>
            <person name="van Eijk R."/>
            <person name="Schleper C."/>
            <person name="Guy L."/>
            <person name="Ettema T.J."/>
        </authorList>
    </citation>
    <scope>NUCLEOTIDE SEQUENCE</scope>
</reference>
<dbReference type="AlphaFoldDB" id="A0A0F8Z089"/>
<dbReference type="EMBL" id="LAZR01063294">
    <property type="protein sequence ID" value="KKK59779.1"/>
    <property type="molecule type" value="Genomic_DNA"/>
</dbReference>
<organism evidence="2">
    <name type="scientific">marine sediment metagenome</name>
    <dbReference type="NCBI Taxonomy" id="412755"/>
    <lineage>
        <taxon>unclassified sequences</taxon>
        <taxon>metagenomes</taxon>
        <taxon>ecological metagenomes</taxon>
    </lineage>
</organism>
<feature type="region of interest" description="Disordered" evidence="1">
    <location>
        <begin position="72"/>
        <end position="102"/>
    </location>
</feature>
<gene>
    <name evidence="2" type="ORF">LCGC14_3030940</name>
</gene>
<comment type="caution">
    <text evidence="2">The sequence shown here is derived from an EMBL/GenBank/DDBJ whole genome shotgun (WGS) entry which is preliminary data.</text>
</comment>
<sequence>EGVFLTRANSPSAASKMDFTTKKNNAAHGIWFRILIMAANPDTMNVKVICTGVKAVFFKNPAIHLAIGLPKSDRSKNELGSGSFDMRHTTENKNRRRKHAGQ</sequence>
<feature type="non-terminal residue" evidence="2">
    <location>
        <position position="1"/>
    </location>
</feature>
<evidence type="ECO:0000256" key="1">
    <source>
        <dbReference type="SAM" id="MobiDB-lite"/>
    </source>
</evidence>
<name>A0A0F8Z089_9ZZZZ</name>
<proteinExistence type="predicted"/>
<protein>
    <submittedName>
        <fullName evidence="2">Uncharacterized protein</fullName>
    </submittedName>
</protein>
<evidence type="ECO:0000313" key="2">
    <source>
        <dbReference type="EMBL" id="KKK59779.1"/>
    </source>
</evidence>
<accession>A0A0F8Z089</accession>